<keyword evidence="4" id="KW-1185">Reference proteome</keyword>
<dbReference type="InterPro" id="IPR036390">
    <property type="entry name" value="WH_DNA-bd_sf"/>
</dbReference>
<evidence type="ECO:0000256" key="1">
    <source>
        <dbReference type="SAM" id="MobiDB-lite"/>
    </source>
</evidence>
<evidence type="ECO:0000313" key="4">
    <source>
        <dbReference type="Proteomes" id="UP000219439"/>
    </source>
</evidence>
<dbReference type="OrthoDB" id="7504146at2"/>
<dbReference type="Gene3D" id="1.10.10.10">
    <property type="entry name" value="Winged helix-like DNA-binding domain superfamily/Winged helix DNA-binding domain"/>
    <property type="match status" value="1"/>
</dbReference>
<dbReference type="RefSeq" id="WP_097153040.1">
    <property type="nucleotide sequence ID" value="NZ_OBEL01000001.1"/>
</dbReference>
<dbReference type="AlphaFoldDB" id="A0A285NMM1"/>
<accession>A0A285NMM1</accession>
<dbReference type="GO" id="GO:0003700">
    <property type="term" value="F:DNA-binding transcription factor activity"/>
    <property type="evidence" value="ECO:0007669"/>
    <property type="project" value="InterPro"/>
</dbReference>
<dbReference type="InterPro" id="IPR014601">
    <property type="entry name" value="Trans_reg_MarR_HTH"/>
</dbReference>
<dbReference type="EMBL" id="OBEL01000001">
    <property type="protein sequence ID" value="SNZ09106.1"/>
    <property type="molecule type" value="Genomic_DNA"/>
</dbReference>
<feature type="domain" description="HTH marR-type" evidence="2">
    <location>
        <begin position="54"/>
        <end position="155"/>
    </location>
</feature>
<protein>
    <submittedName>
        <fullName evidence="3">Predicted transcription regulator, contains HTH domain, MarR family</fullName>
    </submittedName>
</protein>
<dbReference type="InterPro" id="IPR000835">
    <property type="entry name" value="HTH_MarR-typ"/>
</dbReference>
<evidence type="ECO:0000259" key="2">
    <source>
        <dbReference type="SMART" id="SM00347"/>
    </source>
</evidence>
<name>A0A285NMM1_9HYPH</name>
<dbReference type="InterPro" id="IPR036388">
    <property type="entry name" value="WH-like_DNA-bd_sf"/>
</dbReference>
<feature type="region of interest" description="Disordered" evidence="1">
    <location>
        <begin position="1"/>
        <end position="21"/>
    </location>
</feature>
<organism evidence="3 4">
    <name type="scientific">Cohaesibacter gelatinilyticus</name>
    <dbReference type="NCBI Taxonomy" id="372072"/>
    <lineage>
        <taxon>Bacteria</taxon>
        <taxon>Pseudomonadati</taxon>
        <taxon>Pseudomonadota</taxon>
        <taxon>Alphaproteobacteria</taxon>
        <taxon>Hyphomicrobiales</taxon>
        <taxon>Cohaesibacteraceae</taxon>
    </lineage>
</organism>
<dbReference type="Proteomes" id="UP000219439">
    <property type="component" value="Unassembled WGS sequence"/>
</dbReference>
<dbReference type="PIRSF" id="PIRSF036158">
    <property type="entry name" value="UCP036158_MarR"/>
    <property type="match status" value="1"/>
</dbReference>
<proteinExistence type="predicted"/>
<dbReference type="Pfam" id="PF13463">
    <property type="entry name" value="HTH_27"/>
    <property type="match status" value="1"/>
</dbReference>
<sequence>MSKDNENRQTTASIGPVVGSSHLAEGRKPSLSEVELALSMCGNGFHRWITRCMAAAGVADLGSLDVLVLHSINHRGRPKKLADLCLILNIEDTHTVNYALKKLQSMDLVESARQGKEKVVAITDKGEALCIRYKEVREALLFEAVDAVGLSEEDLSRVAALLRSLSGQYDQAARAAASL</sequence>
<reference evidence="3 4" key="1">
    <citation type="submission" date="2017-09" db="EMBL/GenBank/DDBJ databases">
        <authorList>
            <person name="Ehlers B."/>
            <person name="Leendertz F.H."/>
        </authorList>
    </citation>
    <scope>NUCLEOTIDE SEQUENCE [LARGE SCALE GENOMIC DNA]</scope>
    <source>
        <strain evidence="3 4">DSM 18289</strain>
    </source>
</reference>
<dbReference type="SMART" id="SM00347">
    <property type="entry name" value="HTH_MARR"/>
    <property type="match status" value="1"/>
</dbReference>
<dbReference type="SUPFAM" id="SSF46785">
    <property type="entry name" value="Winged helix' DNA-binding domain"/>
    <property type="match status" value="1"/>
</dbReference>
<evidence type="ECO:0000313" key="3">
    <source>
        <dbReference type="EMBL" id="SNZ09106.1"/>
    </source>
</evidence>
<gene>
    <name evidence="3" type="ORF">SAMN06265368_1937</name>
</gene>